<dbReference type="Proteomes" id="UP000011082">
    <property type="component" value="Unassembled WGS sequence"/>
</dbReference>
<dbReference type="VEuPathDB" id="MicrosporidiaDB:VICG_01922"/>
<sequence>MIKLACSRLTLVLNFLSATSIPRNVTQTFSPSAGGYEGRRSCYTGDYSGRCAMDDFENGETSWNMIQTVEDVHPHLGISSLSDQCSYNEATTSNNHNATVSQEDRSRYSSNAYNGTTELSIRYSDSDLFGKASEHNTESVANYLPSYGRSTELVLHAQPIKSKECTALSVFPVAQAGNQSRTSVAFPVEDGDPDNHIMSRSSPLLGFSKDIMPGKSENSTLFGTCSVIDEKQNLHPSQLETDRAVILRNSTVSQTEPALKQDASYLYETVEVVRKWYETLTTEVSRLVNETLNPHIADQKTISGSPIITDILTCVTVAGITFTIAFLIYCYTSKYSNISTTNANAKGLFYISFFTGIRLIATLCFGGYSSINAPLVGLYTTTGLSLHHYILIDILLLVSVLTTYLCLSDGISKYHNVNKGFMFYATLISSLTMMATVVALLQTYPMNAIILPYIAITTSLVPFMIKLMPRLRAIKRYEQ</sequence>
<keyword evidence="4" id="KW-1185">Reference proteome</keyword>
<feature type="transmembrane region" description="Helical" evidence="1">
    <location>
        <begin position="348"/>
        <end position="368"/>
    </location>
</feature>
<feature type="transmembrane region" description="Helical" evidence="1">
    <location>
        <begin position="450"/>
        <end position="468"/>
    </location>
</feature>
<keyword evidence="2" id="KW-0732">Signal</keyword>
<dbReference type="HOGENOM" id="CLU_570124_0_0_1"/>
<feature type="signal peptide" evidence="2">
    <location>
        <begin position="1"/>
        <end position="20"/>
    </location>
</feature>
<dbReference type="EMBL" id="JH370151">
    <property type="protein sequence ID" value="ELA41040.1"/>
    <property type="molecule type" value="Genomic_DNA"/>
</dbReference>
<proteinExistence type="predicted"/>
<dbReference type="GeneID" id="19882632"/>
<accession>L2GKK8</accession>
<dbReference type="InParanoid" id="L2GKK8"/>
<evidence type="ECO:0000313" key="3">
    <source>
        <dbReference type="EMBL" id="ELA41040.1"/>
    </source>
</evidence>
<evidence type="ECO:0000256" key="2">
    <source>
        <dbReference type="SAM" id="SignalP"/>
    </source>
</evidence>
<reference evidence="4" key="1">
    <citation type="submission" date="2011-05" db="EMBL/GenBank/DDBJ databases">
        <title>The genome sequence of Vittaforma corneae strain ATCC 50505.</title>
        <authorList>
            <consortium name="The Broad Institute Genome Sequencing Platform"/>
            <person name="Cuomo C."/>
            <person name="Didier E."/>
            <person name="Bowers L."/>
            <person name="Young S.K."/>
            <person name="Zeng Q."/>
            <person name="Gargeya S."/>
            <person name="Fitzgerald M."/>
            <person name="Haas B."/>
            <person name="Abouelleil A."/>
            <person name="Alvarado L."/>
            <person name="Arachchi H.M."/>
            <person name="Berlin A."/>
            <person name="Chapman S.B."/>
            <person name="Gearin G."/>
            <person name="Goldberg J."/>
            <person name="Griggs A."/>
            <person name="Gujja S."/>
            <person name="Hansen M."/>
            <person name="Heiman D."/>
            <person name="Howarth C."/>
            <person name="Larimer J."/>
            <person name="Lui A."/>
            <person name="MacDonald P.J.P."/>
            <person name="McCowen C."/>
            <person name="Montmayeur A."/>
            <person name="Murphy C."/>
            <person name="Neiman D."/>
            <person name="Pearson M."/>
            <person name="Priest M."/>
            <person name="Roberts A."/>
            <person name="Saif S."/>
            <person name="Shea T."/>
            <person name="Sisk P."/>
            <person name="Stolte C."/>
            <person name="Sykes S."/>
            <person name="Wortman J."/>
            <person name="Nusbaum C."/>
            <person name="Birren B."/>
        </authorList>
    </citation>
    <scope>NUCLEOTIDE SEQUENCE [LARGE SCALE GENOMIC DNA]</scope>
    <source>
        <strain evidence="4">ATCC 50505</strain>
    </source>
</reference>
<keyword evidence="1" id="KW-0472">Membrane</keyword>
<keyword evidence="1" id="KW-1133">Transmembrane helix</keyword>
<name>L2GKK8_VITCO</name>
<keyword evidence="1" id="KW-0812">Transmembrane</keyword>
<feature type="transmembrane region" description="Helical" evidence="1">
    <location>
        <begin position="307"/>
        <end position="328"/>
    </location>
</feature>
<feature type="chain" id="PRO_5003960073" evidence="2">
    <location>
        <begin position="21"/>
        <end position="479"/>
    </location>
</feature>
<dbReference type="AlphaFoldDB" id="L2GKK8"/>
<organism evidence="3 4">
    <name type="scientific">Vittaforma corneae (strain ATCC 50505)</name>
    <name type="common">Microsporidian parasite</name>
    <name type="synonym">Nosema corneum</name>
    <dbReference type="NCBI Taxonomy" id="993615"/>
    <lineage>
        <taxon>Eukaryota</taxon>
        <taxon>Fungi</taxon>
        <taxon>Fungi incertae sedis</taxon>
        <taxon>Microsporidia</taxon>
        <taxon>Nosematidae</taxon>
        <taxon>Vittaforma</taxon>
    </lineage>
</organism>
<feature type="transmembrane region" description="Helical" evidence="1">
    <location>
        <begin position="388"/>
        <end position="408"/>
    </location>
</feature>
<evidence type="ECO:0000313" key="4">
    <source>
        <dbReference type="Proteomes" id="UP000011082"/>
    </source>
</evidence>
<dbReference type="RefSeq" id="XP_007605367.1">
    <property type="nucleotide sequence ID" value="XM_007605305.1"/>
</dbReference>
<gene>
    <name evidence="3" type="ORF">VICG_01922</name>
</gene>
<evidence type="ECO:0000256" key="1">
    <source>
        <dbReference type="SAM" id="Phobius"/>
    </source>
</evidence>
<feature type="transmembrane region" description="Helical" evidence="1">
    <location>
        <begin position="420"/>
        <end position="444"/>
    </location>
</feature>
<protein>
    <submittedName>
        <fullName evidence="3">Uncharacterized protein</fullName>
    </submittedName>
</protein>